<dbReference type="RefSeq" id="WP_248145207.1">
    <property type="nucleotide sequence ID" value="NZ_BAAAOF010000002.1"/>
</dbReference>
<keyword evidence="1" id="KW-0378">Hydrolase</keyword>
<sequence length="193" mass="19720">MALCVLLLAGCSAAPDERVAAASSPLPVTAAPAPSPTPSVTPLAEGVPPVRVGIPKIGLDEPLIDLGIADDGAMEVPSDFDAVGWFTPGGRPGGHGPLVIAGHVDSPTGSAVFMRLRELAAGDTVDVSDANGALHTYRVVEVADYSKSDFPTVRVFGAVAADELRLITCGGEFDASVGSYKDNRVVFAVRVQA</sequence>
<dbReference type="Gene3D" id="2.40.260.10">
    <property type="entry name" value="Sortase"/>
    <property type="match status" value="1"/>
</dbReference>
<name>A0ABN2P9J2_9MICO</name>
<dbReference type="CDD" id="cd05829">
    <property type="entry name" value="Sortase_F"/>
    <property type="match status" value="1"/>
</dbReference>
<dbReference type="Pfam" id="PF04203">
    <property type="entry name" value="Sortase"/>
    <property type="match status" value="1"/>
</dbReference>
<accession>A0ABN2P9J2</accession>
<dbReference type="InterPro" id="IPR042001">
    <property type="entry name" value="Sortase_F"/>
</dbReference>
<dbReference type="InterPro" id="IPR005754">
    <property type="entry name" value="Sortase"/>
</dbReference>
<organism evidence="2 3">
    <name type="scientific">Microbacterium aoyamense</name>
    <dbReference type="NCBI Taxonomy" id="344166"/>
    <lineage>
        <taxon>Bacteria</taxon>
        <taxon>Bacillati</taxon>
        <taxon>Actinomycetota</taxon>
        <taxon>Actinomycetes</taxon>
        <taxon>Micrococcales</taxon>
        <taxon>Microbacteriaceae</taxon>
        <taxon>Microbacterium</taxon>
    </lineage>
</organism>
<dbReference type="SUPFAM" id="SSF63817">
    <property type="entry name" value="Sortase"/>
    <property type="match status" value="1"/>
</dbReference>
<evidence type="ECO:0000313" key="2">
    <source>
        <dbReference type="EMBL" id="GAA1915955.1"/>
    </source>
</evidence>
<comment type="caution">
    <text evidence="2">The sequence shown here is derived from an EMBL/GenBank/DDBJ whole genome shotgun (WGS) entry which is preliminary data.</text>
</comment>
<dbReference type="EMBL" id="BAAAOF010000002">
    <property type="protein sequence ID" value="GAA1915955.1"/>
    <property type="molecule type" value="Genomic_DNA"/>
</dbReference>
<dbReference type="InterPro" id="IPR023365">
    <property type="entry name" value="Sortase_dom-sf"/>
</dbReference>
<proteinExistence type="predicted"/>
<evidence type="ECO:0000313" key="3">
    <source>
        <dbReference type="Proteomes" id="UP001501343"/>
    </source>
</evidence>
<protein>
    <submittedName>
        <fullName evidence="2">Class F sortase</fullName>
    </submittedName>
</protein>
<keyword evidence="3" id="KW-1185">Reference proteome</keyword>
<reference evidence="2 3" key="1">
    <citation type="journal article" date="2019" name="Int. J. Syst. Evol. Microbiol.">
        <title>The Global Catalogue of Microorganisms (GCM) 10K type strain sequencing project: providing services to taxonomists for standard genome sequencing and annotation.</title>
        <authorList>
            <consortium name="The Broad Institute Genomics Platform"/>
            <consortium name="The Broad Institute Genome Sequencing Center for Infectious Disease"/>
            <person name="Wu L."/>
            <person name="Ma J."/>
        </authorList>
    </citation>
    <scope>NUCLEOTIDE SEQUENCE [LARGE SCALE GENOMIC DNA]</scope>
    <source>
        <strain evidence="2 3">JCM 14900</strain>
    </source>
</reference>
<evidence type="ECO:0000256" key="1">
    <source>
        <dbReference type="ARBA" id="ARBA00022801"/>
    </source>
</evidence>
<gene>
    <name evidence="2" type="ORF">GCM10009775_05530</name>
</gene>
<dbReference type="Proteomes" id="UP001501343">
    <property type="component" value="Unassembled WGS sequence"/>
</dbReference>